<reference evidence="2" key="3">
    <citation type="submission" date="2023-02" db="EMBL/GenBank/DDBJ databases">
        <authorList>
            <person name="Sun Q."/>
            <person name="Mori K."/>
        </authorList>
    </citation>
    <scope>NUCLEOTIDE SEQUENCE</scope>
    <source>
        <strain evidence="2">NBRC 105830</strain>
    </source>
</reference>
<dbReference type="Proteomes" id="UP001157109">
    <property type="component" value="Unassembled WGS sequence"/>
</dbReference>
<feature type="region of interest" description="Disordered" evidence="1">
    <location>
        <begin position="103"/>
        <end position="134"/>
    </location>
</feature>
<feature type="compositionally biased region" description="Basic and acidic residues" evidence="1">
    <location>
        <begin position="113"/>
        <end position="134"/>
    </location>
</feature>
<dbReference type="EMBL" id="BSUJ01000001">
    <property type="protein sequence ID" value="GMA21365.1"/>
    <property type="molecule type" value="Genomic_DNA"/>
</dbReference>
<sequence length="134" mass="14297">MSGRDLGYDSGMQTDNSGYGSNIELNSAAVDEMSERDLDAYVSALVATARQARGKDHVEVTKILQDELDAAGVSENDVVTRNLAETIMRSDGDISITVDSGEVLYGPGAAKPARHEPNVHGDDDPEHPDRPALT</sequence>
<keyword evidence="4" id="KW-1185">Reference proteome</keyword>
<comment type="caution">
    <text evidence="2">The sequence shown here is derived from an EMBL/GenBank/DDBJ whole genome shotgun (WGS) entry which is preliminary data.</text>
</comment>
<evidence type="ECO:0000256" key="1">
    <source>
        <dbReference type="SAM" id="MobiDB-lite"/>
    </source>
</evidence>
<accession>A0ABQ6HSY4</accession>
<feature type="region of interest" description="Disordered" evidence="1">
    <location>
        <begin position="1"/>
        <end position="22"/>
    </location>
</feature>
<gene>
    <name evidence="2" type="ORF">GCM10025862_33860</name>
    <name evidence="3" type="ORF">GCM10025862_41370</name>
</gene>
<name>A0ABQ6HSY4_9MICO</name>
<reference evidence="2" key="1">
    <citation type="journal article" date="2014" name="Int. J. Syst. Evol. Microbiol.">
        <title>Complete genome of a new Firmicutes species belonging to the dominant human colonic microbiota ('Ruminococcus bicirculans') reveals two chromosomes and a selective capacity to utilize plant glucans.</title>
        <authorList>
            <consortium name="NISC Comparative Sequencing Program"/>
            <person name="Wegmann U."/>
            <person name="Louis P."/>
            <person name="Goesmann A."/>
            <person name="Henrissat B."/>
            <person name="Duncan S.H."/>
            <person name="Flint H.J."/>
        </authorList>
    </citation>
    <scope>NUCLEOTIDE SEQUENCE</scope>
    <source>
        <strain evidence="2">NBRC 105830</strain>
    </source>
</reference>
<reference evidence="4" key="2">
    <citation type="journal article" date="2019" name="Int. J. Syst. Evol. Microbiol.">
        <title>The Global Catalogue of Microorganisms (GCM) 10K type strain sequencing project: providing services to taxonomists for standard genome sequencing and annotation.</title>
        <authorList>
            <consortium name="The Broad Institute Genomics Platform"/>
            <consortium name="The Broad Institute Genome Sequencing Center for Infectious Disease"/>
            <person name="Wu L."/>
            <person name="Ma J."/>
        </authorList>
    </citation>
    <scope>NUCLEOTIDE SEQUENCE [LARGE SCALE GENOMIC DNA]</scope>
    <source>
        <strain evidence="4">NBRC 105830</strain>
    </source>
</reference>
<dbReference type="EMBL" id="BSUJ01000005">
    <property type="protein sequence ID" value="GMA22114.1"/>
    <property type="molecule type" value="Genomic_DNA"/>
</dbReference>
<evidence type="ECO:0000313" key="2">
    <source>
        <dbReference type="EMBL" id="GMA21365.1"/>
    </source>
</evidence>
<evidence type="ECO:0008006" key="5">
    <source>
        <dbReference type="Google" id="ProtNLM"/>
    </source>
</evidence>
<protein>
    <recommendedName>
        <fullName evidence="5">DUF1707 domain-containing protein</fullName>
    </recommendedName>
</protein>
<feature type="compositionally biased region" description="Polar residues" evidence="1">
    <location>
        <begin position="11"/>
        <end position="22"/>
    </location>
</feature>
<organism evidence="2 4">
    <name type="scientific">Arsenicicoccus piscis</name>
    <dbReference type="NCBI Taxonomy" id="673954"/>
    <lineage>
        <taxon>Bacteria</taxon>
        <taxon>Bacillati</taxon>
        <taxon>Actinomycetota</taxon>
        <taxon>Actinomycetes</taxon>
        <taxon>Micrococcales</taxon>
        <taxon>Intrasporangiaceae</taxon>
        <taxon>Arsenicicoccus</taxon>
    </lineage>
</organism>
<proteinExistence type="predicted"/>
<evidence type="ECO:0000313" key="4">
    <source>
        <dbReference type="Proteomes" id="UP001157109"/>
    </source>
</evidence>
<evidence type="ECO:0000313" key="3">
    <source>
        <dbReference type="EMBL" id="GMA22114.1"/>
    </source>
</evidence>